<dbReference type="Pfam" id="PF07995">
    <property type="entry name" value="GSDH"/>
    <property type="match status" value="1"/>
</dbReference>
<protein>
    <submittedName>
        <fullName evidence="3">PQQ-dependent sugar dehydrogenase</fullName>
    </submittedName>
</protein>
<evidence type="ECO:0000256" key="1">
    <source>
        <dbReference type="SAM" id="SignalP"/>
    </source>
</evidence>
<dbReference type="PANTHER" id="PTHR19328:SF75">
    <property type="entry name" value="ALDOSE SUGAR DEHYDROGENASE YLII"/>
    <property type="match status" value="1"/>
</dbReference>
<evidence type="ECO:0000313" key="4">
    <source>
        <dbReference type="Proteomes" id="UP000572377"/>
    </source>
</evidence>
<dbReference type="InterPro" id="IPR011041">
    <property type="entry name" value="Quinoprot_gluc/sorb_DH_b-prop"/>
</dbReference>
<keyword evidence="4" id="KW-1185">Reference proteome</keyword>
<dbReference type="AlphaFoldDB" id="A0A849L2K8"/>
<feature type="domain" description="Glucose/Sorbosone dehydrogenase" evidence="2">
    <location>
        <begin position="43"/>
        <end position="362"/>
    </location>
</feature>
<reference evidence="3 4" key="1">
    <citation type="submission" date="2020-05" db="EMBL/GenBank/DDBJ databases">
        <title>Gimesia benthica sp. nov., a novel planctomycete isolated from a deep-sea water sample of the Northwest Indian Ocean.</title>
        <authorList>
            <person name="Wang J."/>
            <person name="Ruan C."/>
            <person name="Song L."/>
            <person name="Zhu Y."/>
            <person name="Li A."/>
            <person name="Zheng X."/>
            <person name="Wang L."/>
            <person name="Lu Z."/>
            <person name="Huang Y."/>
            <person name="Du W."/>
            <person name="Zhou Y."/>
            <person name="Huang L."/>
            <person name="Dai X."/>
        </authorList>
    </citation>
    <scope>NUCLEOTIDE SEQUENCE [LARGE SCALE GENOMIC DNA]</scope>
    <source>
        <strain evidence="3 4">YYQ-30</strain>
    </source>
</reference>
<dbReference type="InterPro" id="IPR011042">
    <property type="entry name" value="6-blade_b-propeller_TolB-like"/>
</dbReference>
<organism evidence="3 4">
    <name type="scientific">Halovulum dunhuangense</name>
    <dbReference type="NCBI Taxonomy" id="1505036"/>
    <lineage>
        <taxon>Bacteria</taxon>
        <taxon>Pseudomonadati</taxon>
        <taxon>Pseudomonadota</taxon>
        <taxon>Alphaproteobacteria</taxon>
        <taxon>Rhodobacterales</taxon>
        <taxon>Paracoccaceae</taxon>
        <taxon>Halovulum</taxon>
    </lineage>
</organism>
<dbReference type="Proteomes" id="UP000572377">
    <property type="component" value="Unassembled WGS sequence"/>
</dbReference>
<dbReference type="InterPro" id="IPR012938">
    <property type="entry name" value="Glc/Sorbosone_DH"/>
</dbReference>
<evidence type="ECO:0000313" key="3">
    <source>
        <dbReference type="EMBL" id="NNU80462.1"/>
    </source>
</evidence>
<dbReference type="RefSeq" id="WP_171324244.1">
    <property type="nucleotide sequence ID" value="NZ_JABFBC010000001.1"/>
</dbReference>
<sequence>MKRLFATLAAPILAAALAASALAQDVRDTSAGPVRVDRMIAGLNEPWAIGFLPGGGVLVTERAGRLLHVRGGDAVPVAGVPQVAQLGQGGLLDVVIARDFAQSREIFLSFAEPAGGGARTALAVARMSQDGTALENLRVIFRMSESSGRGQHFGSRIVEARDGTLFLTIGDRGDADEAQNPRVHNGKVIRVARDGSIPGDNPFADGAQALPEIWSIGHRNPQGAALDAEGRLWTVAHGARGGDEVNRPEAGRNYGWPVISFGRHYTGLRIGVGSTRAGMEQPLFYWDPSIAPSGMMIYSGRLFPEWQGDVFVGALQYDTVVRLDVDGNRLSEGERLFADDYIRIRDVREAPDGAIWFLSVGDGAAYRVTPAD</sequence>
<gene>
    <name evidence="3" type="ORF">HMH01_08415</name>
</gene>
<dbReference type="SUPFAM" id="SSF50952">
    <property type="entry name" value="Soluble quinoprotein glucose dehydrogenase"/>
    <property type="match status" value="1"/>
</dbReference>
<name>A0A849L2K8_9RHOB</name>
<feature type="chain" id="PRO_5032750823" evidence="1">
    <location>
        <begin position="24"/>
        <end position="372"/>
    </location>
</feature>
<proteinExistence type="predicted"/>
<dbReference type="PANTHER" id="PTHR19328">
    <property type="entry name" value="HEDGEHOG-INTERACTING PROTEIN"/>
    <property type="match status" value="1"/>
</dbReference>
<dbReference type="EMBL" id="JABFBC010000001">
    <property type="protein sequence ID" value="NNU80462.1"/>
    <property type="molecule type" value="Genomic_DNA"/>
</dbReference>
<comment type="caution">
    <text evidence="3">The sequence shown here is derived from an EMBL/GenBank/DDBJ whole genome shotgun (WGS) entry which is preliminary data.</text>
</comment>
<feature type="signal peptide" evidence="1">
    <location>
        <begin position="1"/>
        <end position="23"/>
    </location>
</feature>
<dbReference type="Gene3D" id="2.120.10.30">
    <property type="entry name" value="TolB, C-terminal domain"/>
    <property type="match status" value="1"/>
</dbReference>
<keyword evidence="1" id="KW-0732">Signal</keyword>
<evidence type="ECO:0000259" key="2">
    <source>
        <dbReference type="Pfam" id="PF07995"/>
    </source>
</evidence>
<accession>A0A849L2K8</accession>